<feature type="compositionally biased region" description="Gly residues" evidence="10">
    <location>
        <begin position="367"/>
        <end position="455"/>
    </location>
</feature>
<dbReference type="RefSeq" id="WP_217643457.1">
    <property type="nucleotide sequence ID" value="NZ_FPAT01000005.1"/>
</dbReference>
<dbReference type="SUPFAM" id="SSF52156">
    <property type="entry name" value="Initiation factor IF2/eIF5b, domain 3"/>
    <property type="match status" value="1"/>
</dbReference>
<keyword evidence="4 8" id="KW-0547">Nucleotide-binding</keyword>
<evidence type="ECO:0000256" key="7">
    <source>
        <dbReference type="ARBA" id="ARBA00025162"/>
    </source>
</evidence>
<gene>
    <name evidence="8" type="primary">infB</name>
    <name evidence="12" type="ORF">SAMN04487904_105296</name>
</gene>
<dbReference type="InterPro" id="IPR006847">
    <property type="entry name" value="IF2_N"/>
</dbReference>
<feature type="compositionally biased region" description="Basic and acidic residues" evidence="10">
    <location>
        <begin position="124"/>
        <end position="141"/>
    </location>
</feature>
<keyword evidence="6 8" id="KW-0342">GTP-binding</keyword>
<dbReference type="STRING" id="995060.SAMN04487904_105296"/>
<dbReference type="FunFam" id="3.40.50.300:FF:000019">
    <property type="entry name" value="Translation initiation factor IF-2"/>
    <property type="match status" value="1"/>
</dbReference>
<dbReference type="Pfam" id="PF11987">
    <property type="entry name" value="IF-2"/>
    <property type="match status" value="1"/>
</dbReference>
<dbReference type="Pfam" id="PF22042">
    <property type="entry name" value="EF-G_D2"/>
    <property type="match status" value="1"/>
</dbReference>
<organism evidence="12 13">
    <name type="scientific">Actinopolyspora righensis</name>
    <dbReference type="NCBI Taxonomy" id="995060"/>
    <lineage>
        <taxon>Bacteria</taxon>
        <taxon>Bacillati</taxon>
        <taxon>Actinomycetota</taxon>
        <taxon>Actinomycetes</taxon>
        <taxon>Actinopolysporales</taxon>
        <taxon>Actinopolysporaceae</taxon>
        <taxon>Actinopolyspora</taxon>
        <taxon>Actinopolyspora alba group</taxon>
    </lineage>
</organism>
<feature type="binding site" evidence="8">
    <location>
        <begin position="694"/>
        <end position="697"/>
    </location>
    <ligand>
        <name>GTP</name>
        <dbReference type="ChEBI" id="CHEBI:37565"/>
    </ligand>
</feature>
<dbReference type="GO" id="GO:0003924">
    <property type="term" value="F:GTPase activity"/>
    <property type="evidence" value="ECO:0007669"/>
    <property type="project" value="UniProtKB-UniRule"/>
</dbReference>
<dbReference type="Gene3D" id="2.40.30.10">
    <property type="entry name" value="Translation factors"/>
    <property type="match status" value="2"/>
</dbReference>
<dbReference type="PANTHER" id="PTHR43381:SF5">
    <property type="entry name" value="TR-TYPE G DOMAIN-CONTAINING PROTEIN"/>
    <property type="match status" value="1"/>
</dbReference>
<dbReference type="InterPro" id="IPR036925">
    <property type="entry name" value="TIF_IF2_dom3_sf"/>
</dbReference>
<feature type="compositionally biased region" description="Polar residues" evidence="10">
    <location>
        <begin position="64"/>
        <end position="95"/>
    </location>
</feature>
<evidence type="ECO:0000256" key="9">
    <source>
        <dbReference type="RuleBase" id="RU000644"/>
    </source>
</evidence>
<evidence type="ECO:0000256" key="4">
    <source>
        <dbReference type="ARBA" id="ARBA00022741"/>
    </source>
</evidence>
<dbReference type="Gene3D" id="3.40.50.300">
    <property type="entry name" value="P-loop containing nucleotide triphosphate hydrolases"/>
    <property type="match status" value="1"/>
</dbReference>
<comment type="caution">
    <text evidence="8">Lacks conserved residue(s) required for the propagation of feature annotation.</text>
</comment>
<dbReference type="FunFam" id="3.40.50.10050:FF:000001">
    <property type="entry name" value="Translation initiation factor IF-2"/>
    <property type="match status" value="1"/>
</dbReference>
<evidence type="ECO:0000256" key="3">
    <source>
        <dbReference type="ARBA" id="ARBA00022540"/>
    </source>
</evidence>
<dbReference type="FunFam" id="2.40.30.10:FF:000007">
    <property type="entry name" value="Translation initiation factor IF-2"/>
    <property type="match status" value="1"/>
</dbReference>
<dbReference type="GO" id="GO:0003743">
    <property type="term" value="F:translation initiation factor activity"/>
    <property type="evidence" value="ECO:0007669"/>
    <property type="project" value="UniProtKB-UniRule"/>
</dbReference>
<evidence type="ECO:0000313" key="12">
    <source>
        <dbReference type="EMBL" id="SFT67535.1"/>
    </source>
</evidence>
<protein>
    <recommendedName>
        <fullName evidence="2 8">Translation initiation factor IF-2</fullName>
    </recommendedName>
</protein>
<dbReference type="CDD" id="cd01887">
    <property type="entry name" value="IF2_eIF5B"/>
    <property type="match status" value="1"/>
</dbReference>
<dbReference type="PRINTS" id="PR00315">
    <property type="entry name" value="ELONGATNFCT"/>
</dbReference>
<dbReference type="SUPFAM" id="SSF50447">
    <property type="entry name" value="Translation proteins"/>
    <property type="match status" value="2"/>
</dbReference>
<dbReference type="Gene3D" id="1.10.10.2480">
    <property type="match status" value="1"/>
</dbReference>
<accession>A0A1I6ZY07</accession>
<dbReference type="Proteomes" id="UP000199165">
    <property type="component" value="Unassembled WGS sequence"/>
</dbReference>
<dbReference type="SUPFAM" id="SSF52540">
    <property type="entry name" value="P-loop containing nucleoside triphosphate hydrolases"/>
    <property type="match status" value="1"/>
</dbReference>
<feature type="compositionally biased region" description="Basic and acidic residues" evidence="10">
    <location>
        <begin position="148"/>
        <end position="161"/>
    </location>
</feature>
<feature type="domain" description="Tr-type G" evidence="11">
    <location>
        <begin position="581"/>
        <end position="753"/>
    </location>
</feature>
<dbReference type="CDD" id="cd03692">
    <property type="entry name" value="mtIF2_IVc"/>
    <property type="match status" value="1"/>
</dbReference>
<dbReference type="NCBIfam" id="TIGR00231">
    <property type="entry name" value="small_GTP"/>
    <property type="match status" value="1"/>
</dbReference>
<dbReference type="InterPro" id="IPR000795">
    <property type="entry name" value="T_Tr_GTP-bd_dom"/>
</dbReference>
<dbReference type="HAMAP" id="MF_00100_B">
    <property type="entry name" value="IF_2_B"/>
    <property type="match status" value="1"/>
</dbReference>
<evidence type="ECO:0000256" key="1">
    <source>
        <dbReference type="ARBA" id="ARBA00007733"/>
    </source>
</evidence>
<keyword evidence="5 8" id="KW-0648">Protein biosynthesis</keyword>
<feature type="compositionally biased region" description="Basic residues" evidence="10">
    <location>
        <begin position="459"/>
        <end position="468"/>
    </location>
</feature>
<evidence type="ECO:0000259" key="11">
    <source>
        <dbReference type="PROSITE" id="PS51722"/>
    </source>
</evidence>
<dbReference type="InterPro" id="IPR000178">
    <property type="entry name" value="TF_IF2_bacterial-like"/>
</dbReference>
<dbReference type="EMBL" id="FPAT01000005">
    <property type="protein sequence ID" value="SFT67535.1"/>
    <property type="molecule type" value="Genomic_DNA"/>
</dbReference>
<feature type="binding site" evidence="8">
    <location>
        <begin position="590"/>
        <end position="597"/>
    </location>
    <ligand>
        <name>GTP</name>
        <dbReference type="ChEBI" id="CHEBI:37565"/>
    </ligand>
</feature>
<keyword evidence="13" id="KW-1185">Reference proteome</keyword>
<sequence>MAGKARVHELAKELGVTSKDVLNKLADQGEYVKSASSTVEAPVARRLRDAFTKADKSTAAAADNGSTATQSKSENKTNGQDTKAQTQSEQSTSRSGSDKTDSRIPKPGPRPKPGPKPGPPEAKPAAEADSERSGEGADSQRSRPPAAEFRDETGSSEEQAKGADSSGQGNGAQQAPADKSNKRAQAGSGQDGSAKSERQAPKPGPRNVPKPGPRPSDKQQQQQAGGESSDGSVVPPKPQAPKPGPRSPRVGNNPFGVGSGSPGQRGGSGGKQGGQGGSGGQRQSGRGGQGQGGQRPDKQGGGQRPDKQGGGQRPDKQGGQQQGSGQGQQQTPAAKSDQRSEGAAKPNPGMMPPRPNPGMMPSRAPKPGGGAGSGSGGGGRGGPGGGRGRGRGGNAPAGGAPSGPGGGRGGPPSGGGPGGGPGGGRSGSGGGFRGRPGGGPGGGRGGTAGAFGKPGGPSRRGRKSKRQKRQEYMDNMQAPSVGGVRLPRGNGEPLRLRRGASLTDFAEKINANPASLVQAMFHLGEMVTATQSVSDEVLELLGQEMNYKIEMVSPEDEDRELLESFDLSFGDPGSSSDELVSRPPVVTVMGHVDHGKTRLLDTIRKSNVQEGEAGGITQHIGAYQVQTELAGQDRPVTFIDTPGHEAFTAMRARGAKSTDIAVLVVAADDGVMPQTVEAINHAQAASVPIVVAINKVDVPGADPDRIKQQLTEYSLVAEEYGGETMFVEISAKQGQNIEGLLESILLTADATLDLRANPNMQAQGVAIEAHLDRGRGPVASVLVQRGTLRIGDSIVAGGAHGRVRRMINEHDQDVTEAKPSQPVQVVGFTSVPGAGDTFLMVNEDRVARQIADRRAARIREAQNAAKRKRVSLEDLDKVLQETNQLNLIIKGDNSGTVEALEESLNKIEVGDEVELRVIHRGVGGINESDINLATAENTIVLGFNVRAEGKAAEVANREGVEIRYYSVIYRAIEDIEQALKGMLKPEYEEVQLGRAEVREVFKSSKVGTIAGSMVLNGIVRRNSKARLLRDSVVVAENLTISSLKRFKDDSTEVREGFECGMTLGSYSDIKESDIIEAYEMQEKPRI</sequence>
<feature type="compositionally biased region" description="Pro residues" evidence="10">
    <location>
        <begin position="106"/>
        <end position="122"/>
    </location>
</feature>
<dbReference type="GO" id="GO:0005829">
    <property type="term" value="C:cytosol"/>
    <property type="evidence" value="ECO:0007669"/>
    <property type="project" value="TreeGrafter"/>
</dbReference>
<dbReference type="InterPro" id="IPR053905">
    <property type="entry name" value="EF-G-like_DII"/>
</dbReference>
<keyword evidence="3 8" id="KW-0396">Initiation factor</keyword>
<dbReference type="GO" id="GO:0005525">
    <property type="term" value="F:GTP binding"/>
    <property type="evidence" value="ECO:0007669"/>
    <property type="project" value="UniProtKB-KW"/>
</dbReference>
<dbReference type="FunFam" id="2.40.30.10:FF:000008">
    <property type="entry name" value="Translation initiation factor IF-2"/>
    <property type="match status" value="1"/>
</dbReference>
<reference evidence="13" key="1">
    <citation type="submission" date="2016-10" db="EMBL/GenBank/DDBJ databases">
        <authorList>
            <person name="Varghese N."/>
            <person name="Submissions S."/>
        </authorList>
    </citation>
    <scope>NUCLEOTIDE SEQUENCE [LARGE SCALE GENOMIC DNA]</scope>
    <source>
        <strain evidence="13">DSM 45501</strain>
    </source>
</reference>
<evidence type="ECO:0000313" key="13">
    <source>
        <dbReference type="Proteomes" id="UP000199165"/>
    </source>
</evidence>
<evidence type="ECO:0000256" key="2">
    <source>
        <dbReference type="ARBA" id="ARBA00020675"/>
    </source>
</evidence>
<dbReference type="InterPro" id="IPR015760">
    <property type="entry name" value="TIF_IF2"/>
</dbReference>
<dbReference type="AlphaFoldDB" id="A0A1I6ZY07"/>
<evidence type="ECO:0000256" key="10">
    <source>
        <dbReference type="SAM" id="MobiDB-lite"/>
    </source>
</evidence>
<feature type="compositionally biased region" description="Pro residues" evidence="10">
    <location>
        <begin position="349"/>
        <end position="358"/>
    </location>
</feature>
<dbReference type="PROSITE" id="PS51722">
    <property type="entry name" value="G_TR_2"/>
    <property type="match status" value="1"/>
</dbReference>
<dbReference type="InterPro" id="IPR027417">
    <property type="entry name" value="P-loop_NTPase"/>
</dbReference>
<feature type="compositionally biased region" description="Pro residues" evidence="10">
    <location>
        <begin position="235"/>
        <end position="246"/>
    </location>
</feature>
<dbReference type="InterPro" id="IPR023115">
    <property type="entry name" value="TIF_IF2_dom3"/>
</dbReference>
<keyword evidence="8" id="KW-0963">Cytoplasm</keyword>
<dbReference type="InterPro" id="IPR009000">
    <property type="entry name" value="Transl_B-barrel_sf"/>
</dbReference>
<feature type="compositionally biased region" description="Polar residues" evidence="10">
    <location>
        <begin position="218"/>
        <end position="231"/>
    </location>
</feature>
<proteinExistence type="inferred from homology"/>
<evidence type="ECO:0000256" key="5">
    <source>
        <dbReference type="ARBA" id="ARBA00022917"/>
    </source>
</evidence>
<comment type="similarity">
    <text evidence="1 8 9">Belongs to the TRAFAC class translation factor GTPase superfamily. Classic translation factor GTPase family. IF-2 subfamily.</text>
</comment>
<comment type="subcellular location">
    <subcellularLocation>
        <location evidence="8">Cytoplasm</location>
    </subcellularLocation>
</comment>
<feature type="compositionally biased region" description="Pro residues" evidence="10">
    <location>
        <begin position="202"/>
        <end position="214"/>
    </location>
</feature>
<dbReference type="InterPro" id="IPR044145">
    <property type="entry name" value="IF2_II"/>
</dbReference>
<dbReference type="CDD" id="cd03702">
    <property type="entry name" value="IF2_mtIF2_II"/>
    <property type="match status" value="1"/>
</dbReference>
<evidence type="ECO:0000256" key="8">
    <source>
        <dbReference type="HAMAP-Rule" id="MF_00100"/>
    </source>
</evidence>
<dbReference type="Pfam" id="PF04760">
    <property type="entry name" value="IF2_N"/>
    <property type="match status" value="2"/>
</dbReference>
<dbReference type="PANTHER" id="PTHR43381">
    <property type="entry name" value="TRANSLATION INITIATION FACTOR IF-2-RELATED"/>
    <property type="match status" value="1"/>
</dbReference>
<dbReference type="PROSITE" id="PS01176">
    <property type="entry name" value="IF2"/>
    <property type="match status" value="1"/>
</dbReference>
<name>A0A1I6ZY07_9ACTN</name>
<feature type="binding site" evidence="8">
    <location>
        <begin position="640"/>
        <end position="644"/>
    </location>
    <ligand>
        <name>GTP</name>
        <dbReference type="ChEBI" id="CHEBI:37565"/>
    </ligand>
</feature>
<feature type="region of interest" description="Disordered" evidence="10">
    <location>
        <begin position="53"/>
        <end position="491"/>
    </location>
</feature>
<comment type="function">
    <text evidence="7 8 9">One of the essential components for the initiation of protein synthesis. Protects formylmethionyl-tRNA from spontaneous hydrolysis and promotes its binding to the 30S ribosomal subunits. Also involved in the hydrolysis of GTP during the formation of the 70S ribosomal complex.</text>
</comment>
<feature type="compositionally biased region" description="Gly residues" evidence="10">
    <location>
        <begin position="257"/>
        <end position="312"/>
    </location>
</feature>
<evidence type="ECO:0000256" key="6">
    <source>
        <dbReference type="ARBA" id="ARBA00023134"/>
    </source>
</evidence>
<dbReference type="Pfam" id="PF00009">
    <property type="entry name" value="GTP_EFTU"/>
    <property type="match status" value="1"/>
</dbReference>
<dbReference type="NCBIfam" id="TIGR00487">
    <property type="entry name" value="IF-2"/>
    <property type="match status" value="1"/>
</dbReference>
<dbReference type="InterPro" id="IPR005225">
    <property type="entry name" value="Small_GTP-bd"/>
</dbReference>
<dbReference type="Gene3D" id="3.40.50.10050">
    <property type="entry name" value="Translation initiation factor IF- 2, domain 3"/>
    <property type="match status" value="1"/>
</dbReference>